<dbReference type="Proteomes" id="UP000486351">
    <property type="component" value="Unassembled WGS sequence"/>
</dbReference>
<dbReference type="InterPro" id="IPR006600">
    <property type="entry name" value="HTH_CenpB_DNA-bd_dom"/>
</dbReference>
<name>A0A6G0S647_9STRA</name>
<evidence type="ECO:0000256" key="2">
    <source>
        <dbReference type="SAM" id="MobiDB-lite"/>
    </source>
</evidence>
<dbReference type="InterPro" id="IPR009057">
    <property type="entry name" value="Homeodomain-like_sf"/>
</dbReference>
<dbReference type="SUPFAM" id="SSF46689">
    <property type="entry name" value="Homeodomain-like"/>
    <property type="match status" value="1"/>
</dbReference>
<feature type="region of interest" description="Disordered" evidence="2">
    <location>
        <begin position="1"/>
        <end position="26"/>
    </location>
</feature>
<dbReference type="AlphaFoldDB" id="A0A6G0S647"/>
<evidence type="ECO:0000313" key="5">
    <source>
        <dbReference type="Proteomes" id="UP000486351"/>
    </source>
</evidence>
<protein>
    <recommendedName>
        <fullName evidence="3">HTH CENPB-type domain-containing protein</fullName>
    </recommendedName>
</protein>
<dbReference type="Gene3D" id="1.10.10.60">
    <property type="entry name" value="Homeodomain-like"/>
    <property type="match status" value="1"/>
</dbReference>
<dbReference type="Pfam" id="PF03221">
    <property type="entry name" value="HTH_Tnp_Tc5"/>
    <property type="match status" value="1"/>
</dbReference>
<evidence type="ECO:0000256" key="1">
    <source>
        <dbReference type="ARBA" id="ARBA00023125"/>
    </source>
</evidence>
<evidence type="ECO:0000313" key="4">
    <source>
        <dbReference type="EMBL" id="KAE9349640.1"/>
    </source>
</evidence>
<gene>
    <name evidence="4" type="ORF">PF008_g6809</name>
</gene>
<accession>A0A6G0S647</accession>
<organism evidence="4 5">
    <name type="scientific">Phytophthora fragariae</name>
    <dbReference type="NCBI Taxonomy" id="53985"/>
    <lineage>
        <taxon>Eukaryota</taxon>
        <taxon>Sar</taxon>
        <taxon>Stramenopiles</taxon>
        <taxon>Oomycota</taxon>
        <taxon>Peronosporomycetes</taxon>
        <taxon>Peronosporales</taxon>
        <taxon>Peronosporaceae</taxon>
        <taxon>Phytophthora</taxon>
    </lineage>
</organism>
<dbReference type="PROSITE" id="PS51253">
    <property type="entry name" value="HTH_CENPB"/>
    <property type="match status" value="1"/>
</dbReference>
<reference evidence="4 5" key="1">
    <citation type="submission" date="2018-09" db="EMBL/GenBank/DDBJ databases">
        <title>Genomic investigation of the strawberry pathogen Phytophthora fragariae indicates pathogenicity is determined by transcriptional variation in three key races.</title>
        <authorList>
            <person name="Adams T.M."/>
            <person name="Armitage A.D."/>
            <person name="Sobczyk M.K."/>
            <person name="Bates H.J."/>
            <person name="Dunwell J.M."/>
            <person name="Nellist C.F."/>
            <person name="Harrison R.J."/>
        </authorList>
    </citation>
    <scope>NUCLEOTIDE SEQUENCE [LARGE SCALE GENOMIC DNA]</scope>
    <source>
        <strain evidence="4 5">NOV-77</strain>
    </source>
</reference>
<dbReference type="EMBL" id="QXFY01000275">
    <property type="protein sequence ID" value="KAE9349640.1"/>
    <property type="molecule type" value="Genomic_DNA"/>
</dbReference>
<dbReference type="GO" id="GO:0003677">
    <property type="term" value="F:DNA binding"/>
    <property type="evidence" value="ECO:0007669"/>
    <property type="project" value="UniProtKB-KW"/>
</dbReference>
<sequence>MPQHQGRPRISGDGRKKAKHTRSSFSNQHKLEVAQHLISCKNVKETLRHFYPKLSGDAKEQRRKLLYERRSNVLLYEERCQIPIVAAMKYVREPGVATVLPREAEAAIVQWVNFLRKDGVPVSATMLRLKGAEVAEDLGIEAFEGSWHWRKGVLRRHRLSIRARSRQGQVTPEAANEAAVNFGIEVQQKMLELRVQKGFNADQTGVFF</sequence>
<evidence type="ECO:0000259" key="3">
    <source>
        <dbReference type="PROSITE" id="PS51253"/>
    </source>
</evidence>
<proteinExistence type="predicted"/>
<comment type="caution">
    <text evidence="4">The sequence shown here is derived from an EMBL/GenBank/DDBJ whole genome shotgun (WGS) entry which is preliminary data.</text>
</comment>
<feature type="domain" description="HTH CENPB-type" evidence="3">
    <location>
        <begin position="92"/>
        <end position="163"/>
    </location>
</feature>
<keyword evidence="1" id="KW-0238">DNA-binding</keyword>